<evidence type="ECO:0000256" key="4">
    <source>
        <dbReference type="ARBA" id="ARBA00022692"/>
    </source>
</evidence>
<comment type="similarity">
    <text evidence="2">Belongs to the CcmB/CycW/HelB family.</text>
</comment>
<protein>
    <submittedName>
        <fullName evidence="9">Uncharacterized protein</fullName>
    </submittedName>
</protein>
<evidence type="ECO:0000256" key="6">
    <source>
        <dbReference type="ARBA" id="ARBA00022989"/>
    </source>
</evidence>
<evidence type="ECO:0000256" key="2">
    <source>
        <dbReference type="ARBA" id="ARBA00010544"/>
    </source>
</evidence>
<accession>A0ABS8VB40</accession>
<evidence type="ECO:0000256" key="3">
    <source>
        <dbReference type="ARBA" id="ARBA00022448"/>
    </source>
</evidence>
<dbReference type="PANTHER" id="PTHR30070:SF1">
    <property type="entry name" value="CYTOCHROME C BIOGENESIS B-RELATED"/>
    <property type="match status" value="1"/>
</dbReference>
<keyword evidence="7" id="KW-0472">Membrane</keyword>
<feature type="compositionally biased region" description="Polar residues" evidence="8">
    <location>
        <begin position="168"/>
        <end position="181"/>
    </location>
</feature>
<keyword evidence="4" id="KW-0812">Transmembrane</keyword>
<keyword evidence="10" id="KW-1185">Reference proteome</keyword>
<organism evidence="9 10">
    <name type="scientific">Datura stramonium</name>
    <name type="common">Jimsonweed</name>
    <name type="synonym">Common thornapple</name>
    <dbReference type="NCBI Taxonomy" id="4076"/>
    <lineage>
        <taxon>Eukaryota</taxon>
        <taxon>Viridiplantae</taxon>
        <taxon>Streptophyta</taxon>
        <taxon>Embryophyta</taxon>
        <taxon>Tracheophyta</taxon>
        <taxon>Spermatophyta</taxon>
        <taxon>Magnoliopsida</taxon>
        <taxon>eudicotyledons</taxon>
        <taxon>Gunneridae</taxon>
        <taxon>Pentapetalae</taxon>
        <taxon>asterids</taxon>
        <taxon>lamiids</taxon>
        <taxon>Solanales</taxon>
        <taxon>Solanaceae</taxon>
        <taxon>Solanoideae</taxon>
        <taxon>Datureae</taxon>
        <taxon>Datura</taxon>
    </lineage>
</organism>
<dbReference type="Proteomes" id="UP000823775">
    <property type="component" value="Unassembled WGS sequence"/>
</dbReference>
<keyword evidence="6" id="KW-1133">Transmembrane helix</keyword>
<evidence type="ECO:0000256" key="5">
    <source>
        <dbReference type="ARBA" id="ARBA00022748"/>
    </source>
</evidence>
<evidence type="ECO:0000313" key="9">
    <source>
        <dbReference type="EMBL" id="MCD9644443.1"/>
    </source>
</evidence>
<reference evidence="9 10" key="1">
    <citation type="journal article" date="2021" name="BMC Genomics">
        <title>Datura genome reveals duplications of psychoactive alkaloid biosynthetic genes and high mutation rate following tissue culture.</title>
        <authorList>
            <person name="Rajewski A."/>
            <person name="Carter-House D."/>
            <person name="Stajich J."/>
            <person name="Litt A."/>
        </authorList>
    </citation>
    <scope>NUCLEOTIDE SEQUENCE [LARGE SCALE GENOMIC DNA]</scope>
    <source>
        <strain evidence="9">AR-01</strain>
    </source>
</reference>
<dbReference type="InterPro" id="IPR003544">
    <property type="entry name" value="Cyt_c_biogenesis_CcmB"/>
</dbReference>
<gene>
    <name evidence="9" type="ORF">HAX54_032657</name>
</gene>
<comment type="caution">
    <text evidence="9">The sequence shown here is derived from an EMBL/GenBank/DDBJ whole genome shotgun (WGS) entry which is preliminary data.</text>
</comment>
<evidence type="ECO:0000256" key="7">
    <source>
        <dbReference type="ARBA" id="ARBA00023136"/>
    </source>
</evidence>
<sequence length="194" mass="21398">MLGVRHQTFNLQFVSNLDILFSPRRAREGFSWSELTAKYVREGFGAADFDENTIVGYLMSLGLFANSMVGYLVRFVFEGIDEGSLNCALGRAFSYYQENAAATETRDMGKSLMPRHFSENSGHSRLFDASHVFPSFSYSFRESYGCKTCSIILVSIHSHSALGITSSSGWTSSQKPITSPTSLPPAISPTSIET</sequence>
<evidence type="ECO:0000256" key="8">
    <source>
        <dbReference type="SAM" id="MobiDB-lite"/>
    </source>
</evidence>
<evidence type="ECO:0000256" key="1">
    <source>
        <dbReference type="ARBA" id="ARBA00004141"/>
    </source>
</evidence>
<keyword evidence="5" id="KW-0201">Cytochrome c-type biogenesis</keyword>
<feature type="region of interest" description="Disordered" evidence="8">
    <location>
        <begin position="168"/>
        <end position="194"/>
    </location>
</feature>
<keyword evidence="3" id="KW-0813">Transport</keyword>
<dbReference type="PANTHER" id="PTHR30070">
    <property type="entry name" value="HEME EXPORTER PROTEIN B"/>
    <property type="match status" value="1"/>
</dbReference>
<dbReference type="EMBL" id="JACEIK010004151">
    <property type="protein sequence ID" value="MCD9644443.1"/>
    <property type="molecule type" value="Genomic_DNA"/>
</dbReference>
<evidence type="ECO:0000313" key="10">
    <source>
        <dbReference type="Proteomes" id="UP000823775"/>
    </source>
</evidence>
<proteinExistence type="inferred from homology"/>
<comment type="subcellular location">
    <subcellularLocation>
        <location evidence="1">Membrane</location>
        <topology evidence="1">Multi-pass membrane protein</topology>
    </subcellularLocation>
</comment>
<name>A0ABS8VB40_DATST</name>